<protein>
    <submittedName>
        <fullName evidence="1">FAD-dependent oxidoreductase</fullName>
    </submittedName>
</protein>
<organism evidence="1 2">
    <name type="scientific">Streptomyces filamentosus</name>
    <name type="common">Streptomyces roseosporus</name>
    <dbReference type="NCBI Taxonomy" id="67294"/>
    <lineage>
        <taxon>Bacteria</taxon>
        <taxon>Bacillati</taxon>
        <taxon>Actinomycetota</taxon>
        <taxon>Actinomycetes</taxon>
        <taxon>Kitasatosporales</taxon>
        <taxon>Streptomycetaceae</taxon>
        <taxon>Streptomyces</taxon>
    </lineage>
</organism>
<comment type="caution">
    <text evidence="1">The sequence shown here is derived from an EMBL/GenBank/DDBJ whole genome shotgun (WGS) entry which is preliminary data.</text>
</comment>
<name>A0A919BR76_STRFL</name>
<accession>A0A919BR76</accession>
<gene>
    <name evidence="1" type="ORF">GCM10017667_42330</name>
</gene>
<dbReference type="SUPFAM" id="SSF51905">
    <property type="entry name" value="FAD/NAD(P)-binding domain"/>
    <property type="match status" value="1"/>
</dbReference>
<proteinExistence type="predicted"/>
<dbReference type="Gene3D" id="3.50.50.60">
    <property type="entry name" value="FAD/NAD(P)-binding domain"/>
    <property type="match status" value="1"/>
</dbReference>
<dbReference type="Proteomes" id="UP000632849">
    <property type="component" value="Unassembled WGS sequence"/>
</dbReference>
<keyword evidence="2" id="KW-1185">Reference proteome</keyword>
<sequence>MEFHYDVVIAGAGPAGLACAQTLQTRAPHLRVLLLEAGRTFRRRPCPVDRGLRCTGCGGVCNVISGFGGSIHYGDGAKLSLLPSGRRLITHFGEETAQSLCAEAYAWLTSGLPQPPALAGEGLSERAVSSFSDFGLSIREYPVAVVGERDLERIIETCHDGLRAECLHMSELTDAQPHRDGGMTVTVRTHHGVKEVHAGHVVLATGRRGVTATTALLRRLGVPMTPPDLSVGVRFEMDARLLAEIGTEHPDLKISQRDTAVTHKVKTFCFCGGPNGGRLKFTHYHDAFGPAVITLDGHETTDRLPSSRPLAANFGLLCQVQGRGNATQAQESFLSTYRKLADGRPFTQTLGSFLDRSSQTRPWPELEASLPYQPSVLDLVTGPVHELFTPEEHASLTAGLDRVLGSILKHADQAVSVRELAEQVLVVAPEIEFVWEQPALDAGCQVPDLPVYVVGDAAGIAQGIVQGAMMGTAAARTIAAEELAAPAGADR</sequence>
<evidence type="ECO:0000313" key="1">
    <source>
        <dbReference type="EMBL" id="GHG06606.1"/>
    </source>
</evidence>
<dbReference type="AlphaFoldDB" id="A0A919BR76"/>
<dbReference type="InterPro" id="IPR036188">
    <property type="entry name" value="FAD/NAD-bd_sf"/>
</dbReference>
<dbReference type="PANTHER" id="PTHR43106">
    <property type="entry name" value="DEHYDROGENASE-RELATED"/>
    <property type="match status" value="1"/>
</dbReference>
<dbReference type="EMBL" id="BNBE01000002">
    <property type="protein sequence ID" value="GHG06606.1"/>
    <property type="molecule type" value="Genomic_DNA"/>
</dbReference>
<reference evidence="1" key="2">
    <citation type="submission" date="2020-09" db="EMBL/GenBank/DDBJ databases">
        <authorList>
            <person name="Sun Q."/>
            <person name="Ohkuma M."/>
        </authorList>
    </citation>
    <scope>NUCLEOTIDE SEQUENCE</scope>
    <source>
        <strain evidence="1">JCM 4122</strain>
    </source>
</reference>
<evidence type="ECO:0000313" key="2">
    <source>
        <dbReference type="Proteomes" id="UP000632849"/>
    </source>
</evidence>
<dbReference type="RefSeq" id="WP_229915537.1">
    <property type="nucleotide sequence ID" value="NZ_BNBE01000002.1"/>
</dbReference>
<reference evidence="1" key="1">
    <citation type="journal article" date="2014" name="Int. J. Syst. Evol. Microbiol.">
        <title>Complete genome sequence of Corynebacterium casei LMG S-19264T (=DSM 44701T), isolated from a smear-ripened cheese.</title>
        <authorList>
            <consortium name="US DOE Joint Genome Institute (JGI-PGF)"/>
            <person name="Walter F."/>
            <person name="Albersmeier A."/>
            <person name="Kalinowski J."/>
            <person name="Ruckert C."/>
        </authorList>
    </citation>
    <scope>NUCLEOTIDE SEQUENCE</scope>
    <source>
        <strain evidence="1">JCM 4122</strain>
    </source>
</reference>
<dbReference type="PANTHER" id="PTHR43106:SF1">
    <property type="entry name" value="DEHYDROGENASE-RELATED"/>
    <property type="match status" value="1"/>
</dbReference>